<evidence type="ECO:0000259" key="5">
    <source>
        <dbReference type="Pfam" id="PF26002"/>
    </source>
</evidence>
<accession>A0A150X640</accession>
<dbReference type="NCBIfam" id="TIGR01730">
    <property type="entry name" value="RND_mfp"/>
    <property type="match status" value="1"/>
</dbReference>
<dbReference type="OrthoDB" id="9809068at2"/>
<dbReference type="SUPFAM" id="SSF111369">
    <property type="entry name" value="HlyD-like secretion proteins"/>
    <property type="match status" value="2"/>
</dbReference>
<dbReference type="Pfam" id="PF26002">
    <property type="entry name" value="Beta-barrel_AprE"/>
    <property type="match status" value="1"/>
</dbReference>
<evidence type="ECO:0000313" key="6">
    <source>
        <dbReference type="EMBL" id="KYG74205.1"/>
    </source>
</evidence>
<dbReference type="InterPro" id="IPR058625">
    <property type="entry name" value="MdtA-like_BSH"/>
</dbReference>
<proteinExistence type="inferred from homology"/>
<dbReference type="STRING" id="333140.AWW68_16285"/>
<comment type="similarity">
    <text evidence="1">Belongs to the membrane fusion protein (MFP) (TC 8.A.1) family.</text>
</comment>
<protein>
    <submittedName>
        <fullName evidence="6">Efflux transporter periplasmic adaptor subunit</fullName>
    </submittedName>
</protein>
<dbReference type="Gene3D" id="2.40.50.100">
    <property type="match status" value="1"/>
</dbReference>
<comment type="caution">
    <text evidence="6">The sequence shown here is derived from an EMBL/GenBank/DDBJ whole genome shotgun (WGS) entry which is preliminary data.</text>
</comment>
<dbReference type="InterPro" id="IPR058982">
    <property type="entry name" value="Beta-barrel_AprE"/>
</dbReference>
<organism evidence="6 7">
    <name type="scientific">Roseivirga spongicola</name>
    <dbReference type="NCBI Taxonomy" id="333140"/>
    <lineage>
        <taxon>Bacteria</taxon>
        <taxon>Pseudomonadati</taxon>
        <taxon>Bacteroidota</taxon>
        <taxon>Cytophagia</taxon>
        <taxon>Cytophagales</taxon>
        <taxon>Roseivirgaceae</taxon>
        <taxon>Roseivirga</taxon>
    </lineage>
</organism>
<evidence type="ECO:0000259" key="3">
    <source>
        <dbReference type="Pfam" id="PF25917"/>
    </source>
</evidence>
<sequence length="460" mass="49225">MAKKKKGSNKIIWILLIVIAAILVFAVVGKQAGFIGGPTTLQVEMAEVSKKTIVEKVTASGVVQPVTEIIISPDVAGEIIELNVEEGDPVTEGMILVKIRPDNLISALDRAKANLNQQMANLASSKASKARSEAQLTQADLAFKRAEELKKENVISDADYETARSNYLTAKYNLEAAEESVKAAEYIIKSSQATVDEAEENVRFTIIRAPASGTISLLNVEKGERVVGTQQMAGTEMMRIADLNQMQVEVDVNENDIIRVNQGDTAIIDVDSYSQQEKKFKGIVTQIANTANTKTSADAVTEFKVEIRILNESFNDLLSEISGPSPFRPGMTASVEIITTTKANILSVPLASVTTRNPKMDGRVGGAPAGDGAATAASTSIANDDNLKEVVFVNDNGTAKMVEVKTGISDFDNIEIISGLEEGQEVISGPFFVVSKRLKNGDLVEKMSKSGPSTPATASN</sequence>
<dbReference type="AlphaFoldDB" id="A0A150X640"/>
<dbReference type="InterPro" id="IPR058624">
    <property type="entry name" value="MdtA-like_HH"/>
</dbReference>
<feature type="domain" description="CzcB-like C-terminal circularly permuted SH3-like" evidence="4">
    <location>
        <begin position="388"/>
        <end position="433"/>
    </location>
</feature>
<dbReference type="Gene3D" id="1.10.287.470">
    <property type="entry name" value="Helix hairpin bin"/>
    <property type="match status" value="1"/>
</dbReference>
<dbReference type="GO" id="GO:0015562">
    <property type="term" value="F:efflux transmembrane transporter activity"/>
    <property type="evidence" value="ECO:0007669"/>
    <property type="project" value="TreeGrafter"/>
</dbReference>
<evidence type="ECO:0000259" key="2">
    <source>
        <dbReference type="Pfam" id="PF25876"/>
    </source>
</evidence>
<keyword evidence="7" id="KW-1185">Reference proteome</keyword>
<dbReference type="RefSeq" id="WP_068223869.1">
    <property type="nucleotide sequence ID" value="NZ_CP139724.1"/>
</dbReference>
<feature type="domain" description="Multidrug resistance protein MdtA-like alpha-helical hairpin" evidence="2">
    <location>
        <begin position="122"/>
        <end position="204"/>
    </location>
</feature>
<dbReference type="Proteomes" id="UP000075606">
    <property type="component" value="Unassembled WGS sequence"/>
</dbReference>
<evidence type="ECO:0000256" key="1">
    <source>
        <dbReference type="ARBA" id="ARBA00009477"/>
    </source>
</evidence>
<reference evidence="6 7" key="1">
    <citation type="submission" date="2016-01" db="EMBL/GenBank/DDBJ databases">
        <title>Genome sequencing of Roseivirga spongicola UST030701-084.</title>
        <authorList>
            <person name="Selvaratnam C."/>
            <person name="Thevarajoo S."/>
            <person name="Goh K.M."/>
            <person name="Ee R."/>
            <person name="Chan K.-G."/>
            <person name="Chong C.S."/>
        </authorList>
    </citation>
    <scope>NUCLEOTIDE SEQUENCE [LARGE SCALE GENOMIC DNA]</scope>
    <source>
        <strain evidence="6 7">UST030701-084</strain>
    </source>
</reference>
<dbReference type="InterPro" id="IPR058649">
    <property type="entry name" value="CzcB_C"/>
</dbReference>
<dbReference type="EMBL" id="LRPC01000028">
    <property type="protein sequence ID" value="KYG74205.1"/>
    <property type="molecule type" value="Genomic_DNA"/>
</dbReference>
<dbReference type="Gene3D" id="2.40.30.170">
    <property type="match status" value="1"/>
</dbReference>
<evidence type="ECO:0000313" key="7">
    <source>
        <dbReference type="Proteomes" id="UP000075606"/>
    </source>
</evidence>
<evidence type="ECO:0000259" key="4">
    <source>
        <dbReference type="Pfam" id="PF25975"/>
    </source>
</evidence>
<feature type="domain" description="Multidrug resistance protein MdtA-like barrel-sandwich hybrid" evidence="3">
    <location>
        <begin position="71"/>
        <end position="231"/>
    </location>
</feature>
<name>A0A150X640_9BACT</name>
<dbReference type="Pfam" id="PF25975">
    <property type="entry name" value="CzcB_C"/>
    <property type="match status" value="1"/>
</dbReference>
<gene>
    <name evidence="6" type="ORF">AWW68_16285</name>
</gene>
<dbReference type="PANTHER" id="PTHR30469">
    <property type="entry name" value="MULTIDRUG RESISTANCE PROTEIN MDTA"/>
    <property type="match status" value="1"/>
</dbReference>
<dbReference type="GO" id="GO:1990281">
    <property type="term" value="C:efflux pump complex"/>
    <property type="evidence" value="ECO:0007669"/>
    <property type="project" value="TreeGrafter"/>
</dbReference>
<dbReference type="PANTHER" id="PTHR30469:SF33">
    <property type="entry name" value="SLR1207 PROTEIN"/>
    <property type="match status" value="1"/>
</dbReference>
<dbReference type="Pfam" id="PF25917">
    <property type="entry name" value="BSH_RND"/>
    <property type="match status" value="1"/>
</dbReference>
<dbReference type="InterPro" id="IPR006143">
    <property type="entry name" value="RND_pump_MFP"/>
</dbReference>
<feature type="domain" description="AprE-like beta-barrel" evidence="5">
    <location>
        <begin position="247"/>
        <end position="339"/>
    </location>
</feature>
<dbReference type="Pfam" id="PF25876">
    <property type="entry name" value="HH_MFP_RND"/>
    <property type="match status" value="1"/>
</dbReference>
<dbReference type="Gene3D" id="2.40.420.20">
    <property type="match status" value="1"/>
</dbReference>